<protein>
    <submittedName>
        <fullName evidence="1">Uncharacterized protein</fullName>
    </submittedName>
</protein>
<reference evidence="2" key="1">
    <citation type="journal article" date="2019" name="Int. J. Syst. Evol. Microbiol.">
        <title>The Global Catalogue of Microorganisms (GCM) 10K type strain sequencing project: providing services to taxonomists for standard genome sequencing and annotation.</title>
        <authorList>
            <consortium name="The Broad Institute Genomics Platform"/>
            <consortium name="The Broad Institute Genome Sequencing Center for Infectious Disease"/>
            <person name="Wu L."/>
            <person name="Ma J."/>
        </authorList>
    </citation>
    <scope>NUCLEOTIDE SEQUENCE [LARGE SCALE GENOMIC DNA]</scope>
    <source>
        <strain evidence="2">JCM 17925</strain>
    </source>
</reference>
<dbReference type="RefSeq" id="WP_345267026.1">
    <property type="nucleotide sequence ID" value="NZ_BAABHB010000003.1"/>
</dbReference>
<keyword evidence="2" id="KW-1185">Reference proteome</keyword>
<evidence type="ECO:0000313" key="1">
    <source>
        <dbReference type="EMBL" id="GAA4404742.1"/>
    </source>
</evidence>
<name>A0ABP8KE38_9BACT</name>
<sequence length="385" mass="44997">MRLSLIFAGTAMNFAPENILHRIAQLQSKGGSRGAERYFPWGLFPAYRVNPFWLYRRPDTNVFFTAITIFTLRQLRSRVSTDAQRLIDDIAARGVSTYELFRNKDGLKTYNFYQTHPSRHFPHGLVMRHFDHFRIPDDIDDTAMVYLTSPPAPEELLWLKAKLTEHANGSKLTIRNTFRQYRSLRAYSTWFGKHMPIEFDACALSNMLYCIYHYNLPLNQHDTDSLTFLRSIVATNRYRTHPFRCAHNYARTSLIIYHLSRLIAAFDPPALQPIREKLIHDAELAFHKVKNRLDKILLATSLLRLGRLPPEVSLENLERDFAGFHFFVAGMLSAYENPFVYVWAGLPFWHIRWRCEAHNWALVLEYVVLTEERDKGVGEKRTNGL</sequence>
<dbReference type="EMBL" id="BAABHB010000003">
    <property type="protein sequence ID" value="GAA4404742.1"/>
    <property type="molecule type" value="Genomic_DNA"/>
</dbReference>
<gene>
    <name evidence="1" type="ORF">GCM10023187_22450</name>
</gene>
<accession>A0ABP8KE38</accession>
<dbReference type="Proteomes" id="UP001500936">
    <property type="component" value="Unassembled WGS sequence"/>
</dbReference>
<organism evidence="1 2">
    <name type="scientific">Nibrella viscosa</name>
    <dbReference type="NCBI Taxonomy" id="1084524"/>
    <lineage>
        <taxon>Bacteria</taxon>
        <taxon>Pseudomonadati</taxon>
        <taxon>Bacteroidota</taxon>
        <taxon>Cytophagia</taxon>
        <taxon>Cytophagales</taxon>
        <taxon>Spirosomataceae</taxon>
        <taxon>Nibrella</taxon>
    </lineage>
</organism>
<evidence type="ECO:0000313" key="2">
    <source>
        <dbReference type="Proteomes" id="UP001500936"/>
    </source>
</evidence>
<proteinExistence type="predicted"/>
<comment type="caution">
    <text evidence="1">The sequence shown here is derived from an EMBL/GenBank/DDBJ whole genome shotgun (WGS) entry which is preliminary data.</text>
</comment>